<feature type="domain" description="DUF38" evidence="1">
    <location>
        <begin position="209"/>
        <end position="328"/>
    </location>
</feature>
<dbReference type="PANTHER" id="PTHR23014">
    <property type="entry name" value="F-BOX A PROTEIN"/>
    <property type="match status" value="1"/>
</dbReference>
<keyword evidence="3" id="KW-1185">Reference proteome</keyword>
<name>G5EE30_CAEEL</name>
<dbReference type="PhylomeDB" id="G5EE30"/>
<sequence>MEASNVSDLMFLKDHFVRSEVFCDKFILQCYFNVDDVIGVFGTPGNSEYKTEKWYFTSQSGDNDICMQHGYFGSESFSSFTFTKVSLDVKLNEKLKLPSENIKLNLMKLANQVQLVMTLIIEKSTFPTLLALRDTSKDLRYFVVKNGLYCSPIEIKVHANTIQCTYNIDDQITFPCSETQSLKKWLKKYCPKHVTIEKFSCDSDNFAKMEDLKAFLLSFKTKMAIENLDLEGKSELEFIELMRYLDEKNLKRLKISFSGDHDNNTNHCLMLDQITETAHWKHAVELILEGSKIAVSIRKLNHFLKVTAFLDVITVENVVFLKHTLLPSLLPRNFNLITPTHSDLQSLAHHIGCPVVKKTNGIEYNQWLFPATKFFEILIHKTINGCTCIEMRHRNDKSQFL</sequence>
<dbReference type="WormBase" id="Y6G8.8">
    <property type="protein sequence ID" value="CE52435"/>
    <property type="gene ID" value="WBGene00045501"/>
</dbReference>
<dbReference type="InterPro" id="IPR002900">
    <property type="entry name" value="DUF38/FTH_CAE_spp"/>
</dbReference>
<reference evidence="2 3" key="1">
    <citation type="journal article" date="1998" name="Science">
        <title>Genome sequence of the nematode C. elegans: a platform for investigating biology.</title>
        <authorList>
            <consortium name="The C. elegans sequencing consortium"/>
            <person name="Sulson J.E."/>
            <person name="Waterston R."/>
        </authorList>
    </citation>
    <scope>NUCLEOTIDE SEQUENCE [LARGE SCALE GENOMIC DNA]</scope>
    <source>
        <strain evidence="2 3">Bristol N2</strain>
    </source>
</reference>
<dbReference type="Pfam" id="PF01827">
    <property type="entry name" value="FTH"/>
    <property type="match status" value="1"/>
</dbReference>
<dbReference type="PaxDb" id="6239-Y6G8.8"/>
<dbReference type="PANTHER" id="PTHR23014:SF1">
    <property type="entry name" value="DUF38 DOMAIN-CONTAINING PROTEIN-RELATED"/>
    <property type="match status" value="1"/>
</dbReference>
<dbReference type="InParanoid" id="G5EE30"/>
<evidence type="ECO:0000313" key="3">
    <source>
        <dbReference type="Proteomes" id="UP000001940"/>
    </source>
</evidence>
<dbReference type="AlphaFoldDB" id="G5EE30"/>
<evidence type="ECO:0000313" key="2">
    <source>
        <dbReference type="EMBL" id="CAO82049.3"/>
    </source>
</evidence>
<accession>G5EE30</accession>
<proteinExistence type="predicted"/>
<evidence type="ECO:0000313" key="4">
    <source>
        <dbReference type="WormBase" id="Y6G8.8"/>
    </source>
</evidence>
<dbReference type="EMBL" id="BX284605">
    <property type="protein sequence ID" value="CAO82049.3"/>
    <property type="molecule type" value="Genomic_DNA"/>
</dbReference>
<dbReference type="AGR" id="WB:WBGene00045501"/>
<organism evidence="2 3">
    <name type="scientific">Caenorhabditis elegans</name>
    <dbReference type="NCBI Taxonomy" id="6239"/>
    <lineage>
        <taxon>Eukaryota</taxon>
        <taxon>Metazoa</taxon>
        <taxon>Ecdysozoa</taxon>
        <taxon>Nematoda</taxon>
        <taxon>Chromadorea</taxon>
        <taxon>Rhabditida</taxon>
        <taxon>Rhabditina</taxon>
        <taxon>Rhabditomorpha</taxon>
        <taxon>Rhabditoidea</taxon>
        <taxon>Rhabditidae</taxon>
        <taxon>Peloderinae</taxon>
        <taxon>Caenorhabditis</taxon>
    </lineage>
</organism>
<gene>
    <name evidence="2" type="ORF">CELE_Y6G8.8</name>
    <name evidence="2 4" type="ORF">Y6G8.8</name>
</gene>
<evidence type="ECO:0000259" key="1">
    <source>
        <dbReference type="Pfam" id="PF01827"/>
    </source>
</evidence>
<dbReference type="Proteomes" id="UP000001940">
    <property type="component" value="Chromosome V"/>
</dbReference>
<protein>
    <submittedName>
        <fullName evidence="2">DUF38 domain-containing protein</fullName>
    </submittedName>
</protein>
<dbReference type="HOGENOM" id="CLU_521988_0_0_1"/>